<organism evidence="3 4">
    <name type="scientific">Streptacidiphilus jeojiensis</name>
    <dbReference type="NCBI Taxonomy" id="3229225"/>
    <lineage>
        <taxon>Bacteria</taxon>
        <taxon>Bacillati</taxon>
        <taxon>Actinomycetota</taxon>
        <taxon>Actinomycetes</taxon>
        <taxon>Kitasatosporales</taxon>
        <taxon>Streptomycetaceae</taxon>
        <taxon>Streptacidiphilus</taxon>
    </lineage>
</organism>
<keyword evidence="1" id="KW-0285">Flavoprotein</keyword>
<dbReference type="InterPro" id="IPR009075">
    <property type="entry name" value="AcylCo_DH/oxidase_C"/>
</dbReference>
<dbReference type="Gene3D" id="1.20.140.10">
    <property type="entry name" value="Butyryl-CoA Dehydrogenase, subunit A, domain 3"/>
    <property type="match status" value="1"/>
</dbReference>
<dbReference type="Proteomes" id="UP001592581">
    <property type="component" value="Unassembled WGS sequence"/>
</dbReference>
<dbReference type="InterPro" id="IPR036250">
    <property type="entry name" value="AcylCo_DH-like_C"/>
</dbReference>
<dbReference type="RefSeq" id="WP_380563268.1">
    <property type="nucleotide sequence ID" value="NZ_JBEUKS010000001.1"/>
</dbReference>
<keyword evidence="4" id="KW-1185">Reference proteome</keyword>
<comment type="caution">
    <text evidence="3">The sequence shown here is derived from an EMBL/GenBank/DDBJ whole genome shotgun (WGS) entry which is preliminary data.</text>
</comment>
<evidence type="ECO:0000256" key="1">
    <source>
        <dbReference type="ARBA" id="ARBA00022630"/>
    </source>
</evidence>
<dbReference type="GO" id="GO:0016491">
    <property type="term" value="F:oxidoreductase activity"/>
    <property type="evidence" value="ECO:0007669"/>
    <property type="project" value="UniProtKB-KW"/>
</dbReference>
<sequence>MRREWPKSARAYAETVSDVLGSLGGVEAARRAEAEPTYRVETVRPRLDAIGALALDPWGDEEESAAAALAVREVGRVVLPWPLVHVLAVPPSARADCGGVHLVLGECTALDHADVLPDAIAVDLREQRVFSVTVERRRQAPLDPFGCEVRLVDSGLGPLATDASAMHLLLDAFWVGGALAGAADLALRHARERRQFGVPIGRFGEIRWRIADLVLARDSLDELARYTWWLLRVGRAGPADLLALRLQMLESARTVLANAHQILGAMGLCEEHDLAVIDRHLQPTLRRPVGQLGTTTLLADRIRRDGFDALFPVPPSPIRPRC</sequence>
<protein>
    <submittedName>
        <fullName evidence="3">Acyl-CoA dehydrogenase family protein</fullName>
        <ecNumber evidence="3">1.-.-.-</ecNumber>
    </submittedName>
</protein>
<accession>A0ABV6XHI9</accession>
<evidence type="ECO:0000259" key="2">
    <source>
        <dbReference type="Pfam" id="PF00441"/>
    </source>
</evidence>
<reference evidence="3 4" key="1">
    <citation type="submission" date="2024-06" db="EMBL/GenBank/DDBJ databases">
        <authorList>
            <person name="Lee S.D."/>
        </authorList>
    </citation>
    <scope>NUCLEOTIDE SEQUENCE [LARGE SCALE GENOMIC DNA]</scope>
    <source>
        <strain evidence="3 4">N1-10</strain>
    </source>
</reference>
<gene>
    <name evidence="3" type="ORF">ABUW04_05620</name>
</gene>
<keyword evidence="3" id="KW-0560">Oxidoreductase</keyword>
<evidence type="ECO:0000313" key="3">
    <source>
        <dbReference type="EMBL" id="MFC1437731.1"/>
    </source>
</evidence>
<dbReference type="SUPFAM" id="SSF47203">
    <property type="entry name" value="Acyl-CoA dehydrogenase C-terminal domain-like"/>
    <property type="match status" value="1"/>
</dbReference>
<feature type="domain" description="Acyl-CoA dehydrogenase/oxidase C-terminal" evidence="2">
    <location>
        <begin position="176"/>
        <end position="277"/>
    </location>
</feature>
<dbReference type="EC" id="1.-.-.-" evidence="3"/>
<name>A0ABV6XHI9_9ACTN</name>
<dbReference type="Pfam" id="PF00441">
    <property type="entry name" value="Acyl-CoA_dh_1"/>
    <property type="match status" value="1"/>
</dbReference>
<dbReference type="EMBL" id="JBEUKS010000001">
    <property type="protein sequence ID" value="MFC1437731.1"/>
    <property type="molecule type" value="Genomic_DNA"/>
</dbReference>
<proteinExistence type="predicted"/>
<evidence type="ECO:0000313" key="4">
    <source>
        <dbReference type="Proteomes" id="UP001592581"/>
    </source>
</evidence>